<feature type="transmembrane region" description="Helical" evidence="1">
    <location>
        <begin position="457"/>
        <end position="475"/>
    </location>
</feature>
<evidence type="ECO:0000313" key="2">
    <source>
        <dbReference type="EMBL" id="AGK97861.1"/>
    </source>
</evidence>
<keyword evidence="1" id="KW-1133">Transmembrane helix</keyword>
<feature type="transmembrane region" description="Helical" evidence="1">
    <location>
        <begin position="370"/>
        <end position="389"/>
    </location>
</feature>
<dbReference type="Pfam" id="PF19528">
    <property type="entry name" value="DUF6056"/>
    <property type="match status" value="1"/>
</dbReference>
<dbReference type="InterPro" id="IPR045691">
    <property type="entry name" value="DUF6056"/>
</dbReference>
<feature type="transmembrane region" description="Helical" evidence="1">
    <location>
        <begin position="309"/>
        <end position="331"/>
    </location>
</feature>
<feature type="transmembrane region" description="Helical" evidence="1">
    <location>
        <begin position="174"/>
        <end position="190"/>
    </location>
</feature>
<name>R4K837_CLOPA</name>
<proteinExistence type="predicted"/>
<keyword evidence="1" id="KW-0812">Transmembrane</keyword>
<feature type="transmembrane region" description="Helical" evidence="1">
    <location>
        <begin position="121"/>
        <end position="139"/>
    </location>
</feature>
<gene>
    <name evidence="2" type="ORF">Clopa_3033</name>
</gene>
<feature type="transmembrane region" description="Helical" evidence="1">
    <location>
        <begin position="429"/>
        <end position="445"/>
    </location>
</feature>
<dbReference type="OrthoDB" id="2284195at2"/>
<feature type="transmembrane region" description="Helical" evidence="1">
    <location>
        <begin position="145"/>
        <end position="167"/>
    </location>
</feature>
<dbReference type="KEGG" id="cpas:Clopa_3033"/>
<feature type="transmembrane region" description="Helical" evidence="1">
    <location>
        <begin position="196"/>
        <end position="213"/>
    </location>
</feature>
<evidence type="ECO:0000313" key="3">
    <source>
        <dbReference type="Proteomes" id="UP000013523"/>
    </source>
</evidence>
<evidence type="ECO:0000256" key="1">
    <source>
        <dbReference type="SAM" id="Phobius"/>
    </source>
</evidence>
<dbReference type="PATRIC" id="fig|86416.3.peg.3020"/>
<dbReference type="EMBL" id="CP003261">
    <property type="protein sequence ID" value="AGK97861.1"/>
    <property type="molecule type" value="Genomic_DNA"/>
</dbReference>
<keyword evidence="3" id="KW-1185">Reference proteome</keyword>
<dbReference type="HOGENOM" id="CLU_047391_1_0_9"/>
<feature type="transmembrane region" description="Helical" evidence="1">
    <location>
        <begin position="281"/>
        <end position="297"/>
    </location>
</feature>
<dbReference type="STRING" id="86416.Clopa_3033"/>
<reference evidence="2 3" key="1">
    <citation type="submission" date="2012-01" db="EMBL/GenBank/DDBJ databases">
        <title>Complete sequence of chromosome of Clostridium pasteurianum BC1.</title>
        <authorList>
            <consortium name="US DOE Joint Genome Institute"/>
            <person name="Lucas S."/>
            <person name="Han J."/>
            <person name="Lapidus A."/>
            <person name="Cheng J.-F."/>
            <person name="Goodwin L."/>
            <person name="Pitluck S."/>
            <person name="Peters L."/>
            <person name="Mikhailova N."/>
            <person name="Teshima H."/>
            <person name="Detter J.C."/>
            <person name="Han C."/>
            <person name="Tapia R."/>
            <person name="Land M."/>
            <person name="Hauser L."/>
            <person name="Kyrpides N."/>
            <person name="Ivanova N."/>
            <person name="Pagani I."/>
            <person name="Dunn J."/>
            <person name="Taghavi S."/>
            <person name="Francis A."/>
            <person name="van der Lelie D."/>
            <person name="Woyke T."/>
        </authorList>
    </citation>
    <scope>NUCLEOTIDE SEQUENCE [LARGE SCALE GENOMIC DNA]</scope>
    <source>
        <strain evidence="2 3">BC1</strain>
    </source>
</reference>
<dbReference type="Proteomes" id="UP000013523">
    <property type="component" value="Chromosome"/>
</dbReference>
<dbReference type="eggNOG" id="ENOG5033GRU">
    <property type="taxonomic scope" value="Bacteria"/>
</dbReference>
<accession>R4K837</accession>
<dbReference type="RefSeq" id="WP_015616153.1">
    <property type="nucleotide sequence ID" value="NC_021182.1"/>
</dbReference>
<organism evidence="2 3">
    <name type="scientific">Clostridium pasteurianum BC1</name>
    <dbReference type="NCBI Taxonomy" id="86416"/>
    <lineage>
        <taxon>Bacteria</taxon>
        <taxon>Bacillati</taxon>
        <taxon>Bacillota</taxon>
        <taxon>Clostridia</taxon>
        <taxon>Eubacteriales</taxon>
        <taxon>Clostridiaceae</taxon>
        <taxon>Clostridium</taxon>
    </lineage>
</organism>
<evidence type="ECO:0008006" key="4">
    <source>
        <dbReference type="Google" id="ProtNLM"/>
    </source>
</evidence>
<keyword evidence="1" id="KW-0472">Membrane</keyword>
<protein>
    <recommendedName>
        <fullName evidence="4">Glycosyltransferase RgtA/B/C/D-like domain-containing protein</fullName>
    </recommendedName>
</protein>
<feature type="transmembrane region" description="Helical" evidence="1">
    <location>
        <begin position="218"/>
        <end position="239"/>
    </location>
</feature>
<feature type="transmembrane region" description="Helical" evidence="1">
    <location>
        <begin position="94"/>
        <end position="112"/>
    </location>
</feature>
<dbReference type="AlphaFoldDB" id="R4K837"/>
<feature type="transmembrane region" description="Helical" evidence="1">
    <location>
        <begin position="401"/>
        <end position="423"/>
    </location>
</feature>
<sequence length="476" mass="55486">MKYHIDKKNALGKNIILNVITSKKLPFFILFIIMLYVHILHNMQLGDDFWFQQATRSYSLVDYLQLRYMNWTGRISAELILYFIFRDGGVVWKFINPLFITLMAYSISRIIVGKKNDKNNYILNWYICIGWLLISKSIILDSIMWITGSIVYLWPMLAALVAAIPFVDALKKSYNKNFSILYIFCAAFASMGEEQIALVLVVFITIINAHIYIRDKKIYKYLIIENIITIVGSVVLFIAPGNLIRNQEETINWLPNYPLYSKWQIIFNGVQWLLNTLLNDSKIILFLVLLVLSILLYKKNRGLKNNLSILIPIIGCILIFSAIIFSLDIVLPSKIVQEIRFPHAYNYIWNHLNTVFFNFNMPDPFAIKKISIIKFIIWPVIIATVPYFIWQLYDFESRGLYVALVYIAGICSVIIMFISATIYASGSRTFFVLAIMFFMVFISLLKKSEFLLKKRYLFILAIFAVAKYIYIFIYTG</sequence>
<feature type="transmembrane region" description="Helical" evidence="1">
    <location>
        <begin position="25"/>
        <end position="41"/>
    </location>
</feature>